<protein>
    <submittedName>
        <fullName evidence="2">Phosphopantetheine-binding protein</fullName>
    </submittedName>
</protein>
<organism evidence="2 3">
    <name type="scientific">Stenotrophomonas oahuensis</name>
    <dbReference type="NCBI Taxonomy" id="3003271"/>
    <lineage>
        <taxon>Bacteria</taxon>
        <taxon>Pseudomonadati</taxon>
        <taxon>Pseudomonadota</taxon>
        <taxon>Gammaproteobacteria</taxon>
        <taxon>Lysobacterales</taxon>
        <taxon>Lysobacteraceae</taxon>
        <taxon>Stenotrophomonas</taxon>
    </lineage>
</organism>
<sequence>MTTQFTLHDLRHCLADHLGRDLAEIGEQARLVEDLGIDSLAMHALLIEIEELGGHIPEPDALERVCTVGELFAAVVADTVS</sequence>
<feature type="domain" description="Carrier" evidence="1">
    <location>
        <begin position="1"/>
        <end position="79"/>
    </location>
</feature>
<proteinExistence type="predicted"/>
<keyword evidence="3" id="KW-1185">Reference proteome</keyword>
<gene>
    <name evidence="2" type="ORF">PDM29_01395</name>
</gene>
<accession>A0ABY9YQU3</accession>
<dbReference type="SUPFAM" id="SSF47336">
    <property type="entry name" value="ACP-like"/>
    <property type="match status" value="1"/>
</dbReference>
<dbReference type="InterPro" id="IPR036736">
    <property type="entry name" value="ACP-like_sf"/>
</dbReference>
<name>A0ABY9YQU3_9GAMM</name>
<dbReference type="Proteomes" id="UP001302072">
    <property type="component" value="Chromosome"/>
</dbReference>
<dbReference type="Pfam" id="PF00550">
    <property type="entry name" value="PP-binding"/>
    <property type="match status" value="1"/>
</dbReference>
<evidence type="ECO:0000313" key="2">
    <source>
        <dbReference type="EMBL" id="WNH52951.1"/>
    </source>
</evidence>
<dbReference type="InterPro" id="IPR009081">
    <property type="entry name" value="PP-bd_ACP"/>
</dbReference>
<dbReference type="Gene3D" id="1.10.1200.10">
    <property type="entry name" value="ACP-like"/>
    <property type="match status" value="1"/>
</dbReference>
<reference evidence="2 3" key="1">
    <citation type="submission" date="2022-12" db="EMBL/GenBank/DDBJ databases">
        <title>Two new species, Stenotrophomonas aracearum and Stenotrophomonas oahuensis, isolated from Anthurium (Araceae family) in Hawaii.</title>
        <authorList>
            <person name="Chunag S.C."/>
            <person name="Dobhal S."/>
            <person name="Alvarez A."/>
            <person name="Arif M."/>
        </authorList>
    </citation>
    <scope>NUCLEOTIDE SEQUENCE [LARGE SCALE GENOMIC DNA]</scope>
    <source>
        <strain evidence="2 3">A5586</strain>
    </source>
</reference>
<dbReference type="RefSeq" id="WP_311192119.1">
    <property type="nucleotide sequence ID" value="NZ_CP115541.1"/>
</dbReference>
<evidence type="ECO:0000313" key="3">
    <source>
        <dbReference type="Proteomes" id="UP001302072"/>
    </source>
</evidence>
<dbReference type="EMBL" id="CP115541">
    <property type="protein sequence ID" value="WNH52951.1"/>
    <property type="molecule type" value="Genomic_DNA"/>
</dbReference>
<dbReference type="PROSITE" id="PS50075">
    <property type="entry name" value="CARRIER"/>
    <property type="match status" value="1"/>
</dbReference>
<evidence type="ECO:0000259" key="1">
    <source>
        <dbReference type="PROSITE" id="PS50075"/>
    </source>
</evidence>